<dbReference type="Proteomes" id="UP000239895">
    <property type="component" value="Unassembled WGS sequence"/>
</dbReference>
<evidence type="ECO:0000256" key="1">
    <source>
        <dbReference type="SAM" id="Phobius"/>
    </source>
</evidence>
<dbReference type="EMBL" id="PVTX01000001">
    <property type="protein sequence ID" value="PRZ10004.1"/>
    <property type="molecule type" value="Genomic_DNA"/>
</dbReference>
<keyword evidence="1" id="KW-0812">Transmembrane</keyword>
<organism evidence="2 3">
    <name type="scientific">Isoptericola halotolerans</name>
    <dbReference type="NCBI Taxonomy" id="300560"/>
    <lineage>
        <taxon>Bacteria</taxon>
        <taxon>Bacillati</taxon>
        <taxon>Actinomycetota</taxon>
        <taxon>Actinomycetes</taxon>
        <taxon>Micrococcales</taxon>
        <taxon>Promicromonosporaceae</taxon>
        <taxon>Isoptericola</taxon>
    </lineage>
</organism>
<proteinExistence type="predicted"/>
<accession>A0ABX5EKG7</accession>
<protein>
    <submittedName>
        <fullName evidence="2">Uncharacterized protein</fullName>
    </submittedName>
</protein>
<keyword evidence="1" id="KW-1133">Transmembrane helix</keyword>
<name>A0ABX5EKG7_9MICO</name>
<feature type="transmembrane region" description="Helical" evidence="1">
    <location>
        <begin position="21"/>
        <end position="39"/>
    </location>
</feature>
<evidence type="ECO:0000313" key="3">
    <source>
        <dbReference type="Proteomes" id="UP000239895"/>
    </source>
</evidence>
<gene>
    <name evidence="2" type="ORF">BCL65_101142</name>
</gene>
<evidence type="ECO:0000313" key="2">
    <source>
        <dbReference type="EMBL" id="PRZ10004.1"/>
    </source>
</evidence>
<sequence length="142" mass="14231">MTAQHPSQHSPRPASHQSAGVRWPLVAGLAAMALLWPLTGLTGVGGGGPGRAFAIIGITAVVWVGVVGFGRVPRPVLTLTLTGVAFGIVATVTSMFLGGPGLLGDGAAPWMVVPALAMDAFWGFVAGLLALAVQRGLAGTGR</sequence>
<reference evidence="2 3" key="1">
    <citation type="submission" date="2018-03" db="EMBL/GenBank/DDBJ databases">
        <title>Comparative analysis of microorganisms from saline springs in Andes Mountain Range, Colombia.</title>
        <authorList>
            <person name="Rubin E."/>
        </authorList>
    </citation>
    <scope>NUCLEOTIDE SEQUENCE [LARGE SCALE GENOMIC DNA]</scope>
    <source>
        <strain evidence="2 3">CG 23</strain>
    </source>
</reference>
<comment type="caution">
    <text evidence="2">The sequence shown here is derived from an EMBL/GenBank/DDBJ whole genome shotgun (WGS) entry which is preliminary data.</text>
</comment>
<keyword evidence="3" id="KW-1185">Reference proteome</keyword>
<feature type="transmembrane region" description="Helical" evidence="1">
    <location>
        <begin position="51"/>
        <end position="69"/>
    </location>
</feature>
<feature type="transmembrane region" description="Helical" evidence="1">
    <location>
        <begin position="110"/>
        <end position="133"/>
    </location>
</feature>
<keyword evidence="1" id="KW-0472">Membrane</keyword>
<feature type="transmembrane region" description="Helical" evidence="1">
    <location>
        <begin position="76"/>
        <end position="98"/>
    </location>
</feature>